<reference evidence="4" key="1">
    <citation type="submission" date="2017-09" db="EMBL/GenBank/DDBJ databases">
        <title>Depth-based differentiation of microbial function through sediment-hosted aquifers and enrichment of novel symbionts in the deep terrestrial subsurface.</title>
        <authorList>
            <person name="Probst A.J."/>
            <person name="Ladd B."/>
            <person name="Jarett J.K."/>
            <person name="Geller-Mcgrath D.E."/>
            <person name="Sieber C.M.K."/>
            <person name="Emerson J.B."/>
            <person name="Anantharaman K."/>
            <person name="Thomas B.C."/>
            <person name="Malmstrom R."/>
            <person name="Stieglmeier M."/>
            <person name="Klingl A."/>
            <person name="Woyke T."/>
            <person name="Ryan C.M."/>
            <person name="Banfield J.F."/>
        </authorList>
    </citation>
    <scope>NUCLEOTIDE SEQUENCE [LARGE SCALE GENOMIC DNA]</scope>
</reference>
<dbReference type="SMART" id="SM00899">
    <property type="entry name" value="FeoA"/>
    <property type="match status" value="1"/>
</dbReference>
<dbReference type="AlphaFoldDB" id="A0A2H9PAI1"/>
<dbReference type="Pfam" id="PF04023">
    <property type="entry name" value="FeoA"/>
    <property type="match status" value="1"/>
</dbReference>
<evidence type="ECO:0000313" key="3">
    <source>
        <dbReference type="EMBL" id="PIZ15472.1"/>
    </source>
</evidence>
<evidence type="ECO:0000256" key="1">
    <source>
        <dbReference type="ARBA" id="ARBA00023004"/>
    </source>
</evidence>
<dbReference type="Gene3D" id="2.30.30.90">
    <property type="match status" value="1"/>
</dbReference>
<accession>A0A2H9PAI1</accession>
<dbReference type="Proteomes" id="UP000234145">
    <property type="component" value="Unassembled WGS sequence"/>
</dbReference>
<sequence>MEFMDLTQLETGEKAEIVEVSGGWGMMSRLEAMGIRLGVTITKISAQFMWGPVTIQVGNTHVAIGFGMAKRIIVKKNQT</sequence>
<dbReference type="GO" id="GO:0046914">
    <property type="term" value="F:transition metal ion binding"/>
    <property type="evidence" value="ECO:0007669"/>
    <property type="project" value="InterPro"/>
</dbReference>
<dbReference type="EMBL" id="PFMS01000086">
    <property type="protein sequence ID" value="PIZ15472.1"/>
    <property type="molecule type" value="Genomic_DNA"/>
</dbReference>
<name>A0A2H9PAI1_9BACT</name>
<dbReference type="PANTHER" id="PTHR43151:SF1">
    <property type="entry name" value="SSR2333 PROTEIN"/>
    <property type="match status" value="1"/>
</dbReference>
<dbReference type="InterPro" id="IPR053184">
    <property type="entry name" value="FeoA-like"/>
</dbReference>
<evidence type="ECO:0000313" key="4">
    <source>
        <dbReference type="Proteomes" id="UP000234145"/>
    </source>
</evidence>
<comment type="caution">
    <text evidence="3">The sequence shown here is derived from an EMBL/GenBank/DDBJ whole genome shotgun (WGS) entry which is preliminary data.</text>
</comment>
<gene>
    <name evidence="3" type="ORF">COY51_05145</name>
</gene>
<keyword evidence="1" id="KW-0408">Iron</keyword>
<feature type="domain" description="Ferrous iron transporter FeoA-like" evidence="2">
    <location>
        <begin position="4"/>
        <end position="76"/>
    </location>
</feature>
<dbReference type="SUPFAM" id="SSF50037">
    <property type="entry name" value="C-terminal domain of transcriptional repressors"/>
    <property type="match status" value="1"/>
</dbReference>
<dbReference type="PANTHER" id="PTHR43151">
    <property type="entry name" value="FEOA FAMILY PROTEIN"/>
    <property type="match status" value="1"/>
</dbReference>
<dbReference type="InterPro" id="IPR038157">
    <property type="entry name" value="FeoA_core_dom"/>
</dbReference>
<dbReference type="InterPro" id="IPR008988">
    <property type="entry name" value="Transcriptional_repressor_C"/>
</dbReference>
<dbReference type="InterPro" id="IPR007167">
    <property type="entry name" value="Fe-transptr_FeoA-like"/>
</dbReference>
<protein>
    <submittedName>
        <fullName evidence="3">Ferrous iron transport protein A</fullName>
    </submittedName>
</protein>
<evidence type="ECO:0000259" key="2">
    <source>
        <dbReference type="SMART" id="SM00899"/>
    </source>
</evidence>
<proteinExistence type="predicted"/>
<organism evidence="3 4">
    <name type="scientific">Candidatus Desantisbacteria bacterium CG_4_10_14_0_8_um_filter_39_17</name>
    <dbReference type="NCBI Taxonomy" id="1974542"/>
    <lineage>
        <taxon>Bacteria</taxon>
        <taxon>Candidatus Desantisiibacteriota</taxon>
    </lineage>
</organism>